<evidence type="ECO:0000313" key="6">
    <source>
        <dbReference type="Proteomes" id="UP000215223"/>
    </source>
</evidence>
<dbReference type="Proteomes" id="UP000215223">
    <property type="component" value="Unassembled WGS sequence"/>
</dbReference>
<dbReference type="EMBL" id="NMQT01000056">
    <property type="protein sequence ID" value="OXM55869.1"/>
    <property type="molecule type" value="Genomic_DNA"/>
</dbReference>
<keyword evidence="3 5" id="KW-0808">Transferase</keyword>
<dbReference type="AlphaFoldDB" id="A0A229SAY4"/>
<name>A0A229SAY4_9PSEU</name>
<keyword evidence="4" id="KW-1133">Transmembrane helix</keyword>
<evidence type="ECO:0000313" key="5">
    <source>
        <dbReference type="EMBL" id="OXM55869.1"/>
    </source>
</evidence>
<evidence type="ECO:0000256" key="3">
    <source>
        <dbReference type="ARBA" id="ARBA00022679"/>
    </source>
</evidence>
<dbReference type="SUPFAM" id="SSF53448">
    <property type="entry name" value="Nucleotide-diphospho-sugar transferases"/>
    <property type="match status" value="1"/>
</dbReference>
<sequence length="433" mass="47495">MATPAFAATMMLLLLWWPAHNILLASFAWRTGRSRRSVASRGEGLEFWIVIPALNEERVVGNTVRNALSLGTERNPVRVLVIDDGSDDGTPEVLREVRDPRLHVLRRDLPHARQGKGEALNAGYRYIHRLCEAEGSVLKTIVGIIDGDGRGSPGMLREVADVFGDRGVGAVQCRVRIHNRRSVLALLQDLEFGAVADASQSLRDLAGSVGMGGNGQFSRLGVLRRFDPAPWSDCLVEDLELGLRLHVAGIRMRYVKSAWVTQQGLVDLRRLLRQRTRWAQGNLQCARHLRKLLASRHVGSIGLLDFLAYLVTPWLTVPLSLVVSLLFVGTLVASWSGVTLGGLIAPPSALPGAALIGVVVLLVPGLVWAVVHRLRLGEEPLRRCLLAGLLYPAFLVLGVIATWRALFRVLARRNSWTKTERLSEDEVVPAGVA</sequence>
<evidence type="ECO:0000256" key="4">
    <source>
        <dbReference type="SAM" id="Phobius"/>
    </source>
</evidence>
<keyword evidence="4" id="KW-0472">Membrane</keyword>
<protein>
    <submittedName>
        <fullName evidence="5">N-acetyl-glucosamine transferase</fullName>
    </submittedName>
</protein>
<feature type="transmembrane region" description="Helical" evidence="4">
    <location>
        <begin position="321"/>
        <end position="345"/>
    </location>
</feature>
<evidence type="ECO:0000256" key="1">
    <source>
        <dbReference type="ARBA" id="ARBA00006739"/>
    </source>
</evidence>
<dbReference type="Pfam" id="PF13641">
    <property type="entry name" value="Glyco_tranf_2_3"/>
    <property type="match status" value="1"/>
</dbReference>
<feature type="transmembrane region" description="Helical" evidence="4">
    <location>
        <begin position="352"/>
        <end position="371"/>
    </location>
</feature>
<feature type="transmembrane region" description="Helical" evidence="4">
    <location>
        <begin position="391"/>
        <end position="411"/>
    </location>
</feature>
<evidence type="ECO:0000256" key="2">
    <source>
        <dbReference type="ARBA" id="ARBA00022676"/>
    </source>
</evidence>
<comment type="similarity">
    <text evidence="1">Belongs to the glycosyltransferase 2 family.</text>
</comment>
<dbReference type="InterPro" id="IPR029044">
    <property type="entry name" value="Nucleotide-diphossugar_trans"/>
</dbReference>
<dbReference type="OrthoDB" id="9806824at2"/>
<keyword evidence="4" id="KW-0812">Transmembrane</keyword>
<dbReference type="GO" id="GO:0016757">
    <property type="term" value="F:glycosyltransferase activity"/>
    <property type="evidence" value="ECO:0007669"/>
    <property type="project" value="UniProtKB-KW"/>
</dbReference>
<comment type="caution">
    <text evidence="5">The sequence shown here is derived from an EMBL/GenBank/DDBJ whole genome shotgun (WGS) entry which is preliminary data.</text>
</comment>
<dbReference type="Gene3D" id="3.90.550.10">
    <property type="entry name" value="Spore Coat Polysaccharide Biosynthesis Protein SpsA, Chain A"/>
    <property type="match status" value="1"/>
</dbReference>
<dbReference type="PANTHER" id="PTHR43630:SF1">
    <property type="entry name" value="POLY-BETA-1,6-N-ACETYL-D-GLUCOSAMINE SYNTHASE"/>
    <property type="match status" value="1"/>
</dbReference>
<reference evidence="5 6" key="1">
    <citation type="submission" date="2017-07" db="EMBL/GenBank/DDBJ databases">
        <title>Amycolatopsis thailandensis Genome sequencing and assembly.</title>
        <authorList>
            <person name="Kaur N."/>
            <person name="Mayilraj S."/>
        </authorList>
    </citation>
    <scope>NUCLEOTIDE SEQUENCE [LARGE SCALE GENOMIC DNA]</scope>
    <source>
        <strain evidence="5 6">JCM 16380</strain>
    </source>
</reference>
<dbReference type="RefSeq" id="WP_093934693.1">
    <property type="nucleotide sequence ID" value="NZ_NMQT01000056.1"/>
</dbReference>
<keyword evidence="6" id="KW-1185">Reference proteome</keyword>
<keyword evidence="2" id="KW-0328">Glycosyltransferase</keyword>
<dbReference type="PANTHER" id="PTHR43630">
    <property type="entry name" value="POLY-BETA-1,6-N-ACETYL-D-GLUCOSAMINE SYNTHASE"/>
    <property type="match status" value="1"/>
</dbReference>
<organism evidence="5 6">
    <name type="scientific">Amycolatopsis thailandensis</name>
    <dbReference type="NCBI Taxonomy" id="589330"/>
    <lineage>
        <taxon>Bacteria</taxon>
        <taxon>Bacillati</taxon>
        <taxon>Actinomycetota</taxon>
        <taxon>Actinomycetes</taxon>
        <taxon>Pseudonocardiales</taxon>
        <taxon>Pseudonocardiaceae</taxon>
        <taxon>Amycolatopsis</taxon>
    </lineage>
</organism>
<gene>
    <name evidence="5" type="ORF">CFP71_16270</name>
</gene>
<proteinExistence type="inferred from homology"/>
<feature type="transmembrane region" description="Helical" evidence="4">
    <location>
        <begin position="6"/>
        <end position="29"/>
    </location>
</feature>
<accession>A0A229SAY4</accession>